<dbReference type="SUPFAM" id="SSF46938">
    <property type="entry name" value="CRAL/TRIO N-terminal domain"/>
    <property type="match status" value="1"/>
</dbReference>
<dbReference type="PROSITE" id="PS50191">
    <property type="entry name" value="CRAL_TRIO"/>
    <property type="match status" value="1"/>
</dbReference>
<dbReference type="PANTHER" id="PTHR45657:SF29">
    <property type="entry name" value="PHOSPHATIDYLINOSITOL_PHOSPHATIDYLCHOLINE TRANSFER PROTEIN SFH12"/>
    <property type="match status" value="1"/>
</dbReference>
<dbReference type="Proteomes" id="UP001168877">
    <property type="component" value="Unassembled WGS sequence"/>
</dbReference>
<organism evidence="10 11">
    <name type="scientific">Acer saccharum</name>
    <name type="common">Sugar maple</name>
    <dbReference type="NCBI Taxonomy" id="4024"/>
    <lineage>
        <taxon>Eukaryota</taxon>
        <taxon>Viridiplantae</taxon>
        <taxon>Streptophyta</taxon>
        <taxon>Embryophyta</taxon>
        <taxon>Tracheophyta</taxon>
        <taxon>Spermatophyta</taxon>
        <taxon>Magnoliopsida</taxon>
        <taxon>eudicotyledons</taxon>
        <taxon>Gunneridae</taxon>
        <taxon>Pentapetalae</taxon>
        <taxon>rosids</taxon>
        <taxon>malvids</taxon>
        <taxon>Sapindales</taxon>
        <taxon>Sapindaceae</taxon>
        <taxon>Hippocastanoideae</taxon>
        <taxon>Acereae</taxon>
        <taxon>Acer</taxon>
    </lineage>
</organism>
<evidence type="ECO:0000256" key="4">
    <source>
        <dbReference type="ARBA" id="ARBA00022475"/>
    </source>
</evidence>
<dbReference type="SMART" id="SM01100">
    <property type="entry name" value="CRAL_TRIO_N"/>
    <property type="match status" value="1"/>
</dbReference>
<evidence type="ECO:0000256" key="8">
    <source>
        <dbReference type="ARBA" id="ARBA00038020"/>
    </source>
</evidence>
<evidence type="ECO:0000256" key="1">
    <source>
        <dbReference type="ARBA" id="ARBA00004202"/>
    </source>
</evidence>
<keyword evidence="4" id="KW-1003">Cell membrane</keyword>
<sequence>MVVNLGIPLLSCKLKLFLREMDPDSVKSTLSNLAFGNVMAAAARDYQKEVLAQEKAASSSNNQEVDLDELMDDPELEKLHADRIASLKKEAEKRQVLQRKGHGEYREIGEGDFLGEVTGSEKVIGHFYHKEFYRCKIIDKHLKALAPKHIDTKFIKVDAENAPFFVTKLGVKTLPCVILFRKGIAIDRVVGFQDLGGKDDFTTKTLELLLIKKGIISEKKEGEDDKDDDYDESMRRAEFGDWPYSTLSSALFCIATGPVKFIAKQIPHTSVAMAASGPLSPNPEVKISEDERKTRVGSIKKVATSASIRFRHSLKRNRRSSRVMSMDCMEIDDIHDPEESKSVDEFRQVLISEELLPEIHDDYHMLLRYLKARKFDFEKSKQMWSTMLQWRKEFGADTIMEDFDFKEQSQVLEYYPQGNHGVDKEGHPVYIERLGLVDATKLLQVTTMDRYLKYHVQEFERTFKVKFAACTISARKYIDQSTTILDVQGVGLKSFNKAARELVTSLQKIDGDNYPESLNRMFIINAGSGFRMLWNTIKSFLDPKTTAKIHVLGNKYQSKLLEIIDASELPDFLGGTCTCSDQGGCMRSDKGPWKDPEILTVTRTIRLSFFLFAHELAVCIDISMDLQRVLNGDNKCKKKFGASNTNEKTISENEVVCSKKFDSSDVETPRDQHPQPSCSIAEQVQLMETLQKSFKCGDIVPVVDKAVASSWQKVVDNERFVFAKGVDYRMTDPSNGISNPLFTGVMAFVMGIVTMIKVTRNMPKKLTDANIYSNPGYCVEAVVKTQQPALAAPGISGADYLAVMTRMKELEDTVNVLSSKPALLLAEKDEMLNAAVSRVDVLEQELMSTRKALEDSLVRQEELVAYIEKKKKKKKLKAVIDYDEETQSFQAMDEQNNDQVVVAPCHYKSTDDHQSFQAMDLQYDRNRDDQIVAPICDHD</sequence>
<dbReference type="GO" id="GO:0000139">
    <property type="term" value="C:Golgi membrane"/>
    <property type="evidence" value="ECO:0007669"/>
    <property type="project" value="UniProtKB-SubCell"/>
</dbReference>
<evidence type="ECO:0000313" key="11">
    <source>
        <dbReference type="Proteomes" id="UP001168877"/>
    </source>
</evidence>
<dbReference type="InterPro" id="IPR051026">
    <property type="entry name" value="PI/PC_transfer"/>
</dbReference>
<keyword evidence="7" id="KW-0175">Coiled coil</keyword>
<dbReference type="InterPro" id="IPR011074">
    <property type="entry name" value="CRAL/TRIO_N_dom"/>
</dbReference>
<name>A0AA39T5M5_ACESA</name>
<gene>
    <name evidence="10" type="ORF">LWI29_024860</name>
</gene>
<keyword evidence="11" id="KW-1185">Reference proteome</keyword>
<dbReference type="EMBL" id="JAUESC010000002">
    <property type="protein sequence ID" value="KAK0605272.1"/>
    <property type="molecule type" value="Genomic_DNA"/>
</dbReference>
<keyword evidence="5" id="KW-0653">Protein transport</keyword>
<dbReference type="PANTHER" id="PTHR45657">
    <property type="entry name" value="CRAL-TRIO DOMAIN-CONTAINING PROTEIN YKL091C-RELATED"/>
    <property type="match status" value="1"/>
</dbReference>
<dbReference type="Pfam" id="PF00650">
    <property type="entry name" value="CRAL_TRIO"/>
    <property type="match status" value="1"/>
</dbReference>
<dbReference type="Pfam" id="PF03765">
    <property type="entry name" value="CRAL_TRIO_N"/>
    <property type="match status" value="1"/>
</dbReference>
<dbReference type="CDD" id="cd02989">
    <property type="entry name" value="Phd_like_TxnDC9"/>
    <property type="match status" value="1"/>
</dbReference>
<evidence type="ECO:0000256" key="7">
    <source>
        <dbReference type="ARBA" id="ARBA00023054"/>
    </source>
</evidence>
<dbReference type="InterPro" id="IPR036273">
    <property type="entry name" value="CRAL/TRIO_N_dom_sf"/>
</dbReference>
<dbReference type="Pfam" id="PF00085">
    <property type="entry name" value="Thioredoxin"/>
    <property type="match status" value="1"/>
</dbReference>
<feature type="domain" description="CRAL-TRIO" evidence="9">
    <location>
        <begin position="407"/>
        <end position="581"/>
    </location>
</feature>
<dbReference type="GO" id="GO:0015031">
    <property type="term" value="P:protein transport"/>
    <property type="evidence" value="ECO:0007669"/>
    <property type="project" value="UniProtKB-KW"/>
</dbReference>
<comment type="caution">
    <text evidence="10">The sequence shown here is derived from an EMBL/GenBank/DDBJ whole genome shotgun (WGS) entry which is preliminary data.</text>
</comment>
<dbReference type="SMART" id="SM00516">
    <property type="entry name" value="SEC14"/>
    <property type="match status" value="1"/>
</dbReference>
<dbReference type="InterPro" id="IPR013766">
    <property type="entry name" value="Thioredoxin_domain"/>
</dbReference>
<dbReference type="GO" id="GO:0005886">
    <property type="term" value="C:plasma membrane"/>
    <property type="evidence" value="ECO:0007669"/>
    <property type="project" value="UniProtKB-SubCell"/>
</dbReference>
<evidence type="ECO:0000256" key="5">
    <source>
        <dbReference type="ARBA" id="ARBA00022927"/>
    </source>
</evidence>
<dbReference type="Gene3D" id="3.40.525.10">
    <property type="entry name" value="CRAL-TRIO lipid binding domain"/>
    <property type="match status" value="1"/>
</dbReference>
<reference evidence="10" key="2">
    <citation type="submission" date="2023-06" db="EMBL/GenBank/DDBJ databases">
        <authorList>
            <person name="Swenson N.G."/>
            <person name="Wegrzyn J.L."/>
            <person name="Mcevoy S.L."/>
        </authorList>
    </citation>
    <scope>NUCLEOTIDE SEQUENCE</scope>
    <source>
        <strain evidence="10">NS2018</strain>
        <tissue evidence="10">Leaf</tissue>
    </source>
</reference>
<dbReference type="InterPro" id="IPR036865">
    <property type="entry name" value="CRAL-TRIO_dom_sf"/>
</dbReference>
<dbReference type="AlphaFoldDB" id="A0AA39T5M5"/>
<accession>A0AA39T5M5</accession>
<dbReference type="InterPro" id="IPR001251">
    <property type="entry name" value="CRAL-TRIO_dom"/>
</dbReference>
<comment type="subcellular location">
    <subcellularLocation>
        <location evidence="1">Cell membrane</location>
        <topology evidence="1">Peripheral membrane protein</topology>
    </subcellularLocation>
    <subcellularLocation>
        <location evidence="2">Golgi apparatus membrane</location>
        <topology evidence="2">Peripheral membrane protein</topology>
    </subcellularLocation>
</comment>
<evidence type="ECO:0000259" key="9">
    <source>
        <dbReference type="PROSITE" id="PS50191"/>
    </source>
</evidence>
<keyword evidence="6" id="KW-0333">Golgi apparatus</keyword>
<dbReference type="CDD" id="cd00170">
    <property type="entry name" value="SEC14"/>
    <property type="match status" value="1"/>
</dbReference>
<evidence type="ECO:0000256" key="3">
    <source>
        <dbReference type="ARBA" id="ARBA00022448"/>
    </source>
</evidence>
<dbReference type="SUPFAM" id="SSF52833">
    <property type="entry name" value="Thioredoxin-like"/>
    <property type="match status" value="1"/>
</dbReference>
<dbReference type="InterPro" id="IPR036249">
    <property type="entry name" value="Thioredoxin-like_sf"/>
</dbReference>
<evidence type="ECO:0000256" key="2">
    <source>
        <dbReference type="ARBA" id="ARBA00004395"/>
    </source>
</evidence>
<dbReference type="SUPFAM" id="SSF52087">
    <property type="entry name" value="CRAL/TRIO domain"/>
    <property type="match status" value="1"/>
</dbReference>
<comment type="similarity">
    <text evidence="8">Belongs to the SFH family.</text>
</comment>
<dbReference type="FunFam" id="3.40.525.10:FF:000011">
    <property type="entry name" value="SEC14 cytosolic factor"/>
    <property type="match status" value="1"/>
</dbReference>
<reference evidence="10" key="1">
    <citation type="journal article" date="2022" name="Plant J.">
        <title>Strategies of tolerance reflected in two North American maple genomes.</title>
        <authorList>
            <person name="McEvoy S.L."/>
            <person name="Sezen U.U."/>
            <person name="Trouern-Trend A."/>
            <person name="McMahon S.M."/>
            <person name="Schaberg P.G."/>
            <person name="Yang J."/>
            <person name="Wegrzyn J.L."/>
            <person name="Swenson N.G."/>
        </authorList>
    </citation>
    <scope>NUCLEOTIDE SEQUENCE</scope>
    <source>
        <strain evidence="10">NS2018</strain>
    </source>
</reference>
<keyword evidence="4" id="KW-0472">Membrane</keyword>
<proteinExistence type="inferred from homology"/>
<evidence type="ECO:0000313" key="10">
    <source>
        <dbReference type="EMBL" id="KAK0605272.1"/>
    </source>
</evidence>
<dbReference type="Gene3D" id="1.10.8.20">
    <property type="entry name" value="N-terminal domain of phosphatidylinositol transfer protein sec14p"/>
    <property type="match status" value="1"/>
</dbReference>
<protein>
    <recommendedName>
        <fullName evidence="9">CRAL-TRIO domain-containing protein</fullName>
    </recommendedName>
</protein>
<evidence type="ECO:0000256" key="6">
    <source>
        <dbReference type="ARBA" id="ARBA00023034"/>
    </source>
</evidence>
<dbReference type="Gene3D" id="3.40.30.10">
    <property type="entry name" value="Glutaredoxin"/>
    <property type="match status" value="1"/>
</dbReference>
<keyword evidence="3" id="KW-0813">Transport</keyword>